<evidence type="ECO:0000256" key="4">
    <source>
        <dbReference type="ARBA" id="ARBA00004406"/>
    </source>
</evidence>
<evidence type="ECO:0000256" key="10">
    <source>
        <dbReference type="ARBA" id="ARBA00023002"/>
    </source>
</evidence>
<gene>
    <name evidence="16" type="primary">CYP416A1</name>
</gene>
<evidence type="ECO:0000256" key="12">
    <source>
        <dbReference type="ARBA" id="ARBA00023033"/>
    </source>
</evidence>
<evidence type="ECO:0000256" key="8">
    <source>
        <dbReference type="ARBA" id="ARBA00022824"/>
    </source>
</evidence>
<dbReference type="InterPro" id="IPR001128">
    <property type="entry name" value="Cyt_P450"/>
</dbReference>
<evidence type="ECO:0000256" key="3">
    <source>
        <dbReference type="ARBA" id="ARBA00004174"/>
    </source>
</evidence>
<comment type="subcellular location">
    <subcellularLocation>
        <location evidence="4">Endoplasmic reticulum membrane</location>
        <topology evidence="4">Peripheral membrane protein</topology>
    </subcellularLocation>
    <subcellularLocation>
        <location evidence="3">Microsome membrane</location>
        <topology evidence="3">Peripheral membrane protein</topology>
    </subcellularLocation>
</comment>
<sequence length="356" mass="40865">MRQIANRMSSCSEKMEQHFEKQYNRTWVDVHELAFKFTADLISRALGTDLDPFSDKKTPVLELLYSTFKPSFFTMLTQFGFIFYPSLGHKFAVMSPTEHRILKGFVAENVHRCLKKDGRNTDKDLFQFLMDLEENKNENNESASEGSNEDPAFTVERKIQNPEELSPTKEMMLIGQLIWTFTDAVETSSGPLSFCFHLLSLNPEHQHKIKAEVDEALRRHSTEVITDDVLKDLKHTEKVIKETLRLYPALMPVVRICTKEYKIPDSETIVPVGTLLVVPIYSIHADPQHHSDPREFRPDRFDEESPSKLTPFTYLPFGNGPRSCFGARYAMTVLKYSVASVVAKFEMTPVNTKTNV</sequence>
<dbReference type="AlphaFoldDB" id="G1FCD4"/>
<evidence type="ECO:0000256" key="5">
    <source>
        <dbReference type="ARBA" id="ARBA00010617"/>
    </source>
</evidence>
<dbReference type="EMBL" id="JN165259">
    <property type="protein sequence ID" value="AEK21821.1"/>
    <property type="molecule type" value="mRNA"/>
</dbReference>
<evidence type="ECO:0000256" key="1">
    <source>
        <dbReference type="ARBA" id="ARBA00001971"/>
    </source>
</evidence>
<evidence type="ECO:0000256" key="15">
    <source>
        <dbReference type="RuleBase" id="RU000461"/>
    </source>
</evidence>
<dbReference type="GO" id="GO:0016705">
    <property type="term" value="F:oxidoreductase activity, acting on paired donors, with incorporation or reduction of molecular oxygen"/>
    <property type="evidence" value="ECO:0007669"/>
    <property type="project" value="InterPro"/>
</dbReference>
<keyword evidence="8" id="KW-0256">Endoplasmic reticulum</keyword>
<dbReference type="PANTHER" id="PTHR24292:SF54">
    <property type="entry name" value="CYP9F3-RELATED"/>
    <property type="match status" value="1"/>
</dbReference>
<dbReference type="SUPFAM" id="SSF48264">
    <property type="entry name" value="Cytochrome P450"/>
    <property type="match status" value="1"/>
</dbReference>
<evidence type="ECO:0000256" key="9">
    <source>
        <dbReference type="ARBA" id="ARBA00022848"/>
    </source>
</evidence>
<evidence type="ECO:0000313" key="16">
    <source>
        <dbReference type="EMBL" id="AEK21821.1"/>
    </source>
</evidence>
<keyword evidence="10 15" id="KW-0560">Oxidoreductase</keyword>
<keyword evidence="11 14" id="KW-0408">Iron</keyword>
<keyword evidence="6 14" id="KW-0349">Heme</keyword>
<comment type="similarity">
    <text evidence="5 15">Belongs to the cytochrome P450 family.</text>
</comment>
<dbReference type="GO" id="GO:0020037">
    <property type="term" value="F:heme binding"/>
    <property type="evidence" value="ECO:0007669"/>
    <property type="project" value="InterPro"/>
</dbReference>
<organism evidence="16">
    <name type="scientific">Bemisia tabaci</name>
    <name type="common">Sweetpotato whitefly</name>
    <name type="synonym">Aleurodes tabaci</name>
    <dbReference type="NCBI Taxonomy" id="7038"/>
    <lineage>
        <taxon>Eukaryota</taxon>
        <taxon>Metazoa</taxon>
        <taxon>Ecdysozoa</taxon>
        <taxon>Arthropoda</taxon>
        <taxon>Hexapoda</taxon>
        <taxon>Insecta</taxon>
        <taxon>Pterygota</taxon>
        <taxon>Neoptera</taxon>
        <taxon>Paraneoptera</taxon>
        <taxon>Hemiptera</taxon>
        <taxon>Sternorrhyncha</taxon>
        <taxon>Aleyrodoidea</taxon>
        <taxon>Aleyrodidae</taxon>
        <taxon>Aleyrodinae</taxon>
        <taxon>Bemisia</taxon>
    </lineage>
</organism>
<keyword evidence="9" id="KW-0492">Microsome</keyword>
<dbReference type="PROSITE" id="PS00086">
    <property type="entry name" value="CYTOCHROME_P450"/>
    <property type="match status" value="1"/>
</dbReference>
<dbReference type="PANTHER" id="PTHR24292">
    <property type="entry name" value="CYTOCHROME P450"/>
    <property type="match status" value="1"/>
</dbReference>
<feature type="binding site" description="axial binding residue" evidence="14">
    <location>
        <position position="324"/>
    </location>
    <ligand>
        <name>heme</name>
        <dbReference type="ChEBI" id="CHEBI:30413"/>
    </ligand>
    <ligandPart>
        <name>Fe</name>
        <dbReference type="ChEBI" id="CHEBI:18248"/>
    </ligandPart>
</feature>
<dbReference type="InterPro" id="IPR017972">
    <property type="entry name" value="Cyt_P450_CS"/>
</dbReference>
<protein>
    <submittedName>
        <fullName evidence="16">Cytochrome P450</fullName>
    </submittedName>
</protein>
<dbReference type="PRINTS" id="PR00465">
    <property type="entry name" value="EP450IV"/>
</dbReference>
<keyword evidence="12 15" id="KW-0503">Monooxygenase</keyword>
<comment type="cofactor">
    <cofactor evidence="1 14">
        <name>heme</name>
        <dbReference type="ChEBI" id="CHEBI:30413"/>
    </cofactor>
</comment>
<dbReference type="Gene3D" id="1.10.630.10">
    <property type="entry name" value="Cytochrome P450"/>
    <property type="match status" value="1"/>
</dbReference>
<keyword evidence="13" id="KW-0472">Membrane</keyword>
<evidence type="ECO:0000256" key="7">
    <source>
        <dbReference type="ARBA" id="ARBA00022723"/>
    </source>
</evidence>
<evidence type="ECO:0000256" key="14">
    <source>
        <dbReference type="PIRSR" id="PIRSR602403-1"/>
    </source>
</evidence>
<evidence type="ECO:0000256" key="6">
    <source>
        <dbReference type="ARBA" id="ARBA00022617"/>
    </source>
</evidence>
<reference evidence="16" key="1">
    <citation type="submission" date="2011-06" db="EMBL/GenBank/DDBJ databases">
        <title>Molecular cloning of P450 genes of Bemisia tabaci.</title>
        <authorList>
            <person name="Wu Y."/>
            <person name="Wang Z."/>
        </authorList>
    </citation>
    <scope>NUCLEOTIDE SEQUENCE</scope>
    <source>
        <strain evidence="16">NJ-Imi</strain>
    </source>
</reference>
<evidence type="ECO:0000256" key="2">
    <source>
        <dbReference type="ARBA" id="ARBA00003690"/>
    </source>
</evidence>
<dbReference type="PRINTS" id="PR00385">
    <property type="entry name" value="P450"/>
</dbReference>
<evidence type="ECO:0000256" key="13">
    <source>
        <dbReference type="ARBA" id="ARBA00023136"/>
    </source>
</evidence>
<keyword evidence="7 14" id="KW-0479">Metal-binding</keyword>
<feature type="non-terminal residue" evidence="16">
    <location>
        <position position="356"/>
    </location>
</feature>
<dbReference type="GO" id="GO:0005789">
    <property type="term" value="C:endoplasmic reticulum membrane"/>
    <property type="evidence" value="ECO:0007669"/>
    <property type="project" value="UniProtKB-SubCell"/>
</dbReference>
<dbReference type="InterPro" id="IPR036396">
    <property type="entry name" value="Cyt_P450_sf"/>
</dbReference>
<dbReference type="GO" id="GO:0005506">
    <property type="term" value="F:iron ion binding"/>
    <property type="evidence" value="ECO:0007669"/>
    <property type="project" value="InterPro"/>
</dbReference>
<dbReference type="Pfam" id="PF00067">
    <property type="entry name" value="p450"/>
    <property type="match status" value="1"/>
</dbReference>
<dbReference type="GO" id="GO:0004497">
    <property type="term" value="F:monooxygenase activity"/>
    <property type="evidence" value="ECO:0007669"/>
    <property type="project" value="UniProtKB-KW"/>
</dbReference>
<dbReference type="InterPro" id="IPR002403">
    <property type="entry name" value="Cyt_P450_E_grp-IV"/>
</dbReference>
<accession>G1FCD4</accession>
<evidence type="ECO:0000256" key="11">
    <source>
        <dbReference type="ARBA" id="ARBA00023004"/>
    </source>
</evidence>
<proteinExistence type="evidence at transcript level"/>
<dbReference type="InterPro" id="IPR050476">
    <property type="entry name" value="Insect_CytP450_Detox"/>
</dbReference>
<name>G1FCD4_BEMTA</name>
<comment type="function">
    <text evidence="2">May be involved in the metabolism of insect hormones and in the breakdown of synthetic insecticides.</text>
</comment>